<dbReference type="EMBL" id="CM039432">
    <property type="protein sequence ID" value="KAI4332973.1"/>
    <property type="molecule type" value="Genomic_DNA"/>
</dbReference>
<protein>
    <submittedName>
        <fullName evidence="1">Uncharacterized protein</fullName>
    </submittedName>
</protein>
<reference evidence="1 2" key="1">
    <citation type="journal article" date="2022" name="DNA Res.">
        <title>Chromosomal-level genome assembly of the orchid tree Bauhinia variegata (Leguminosae; Cercidoideae) supports the allotetraploid origin hypothesis of Bauhinia.</title>
        <authorList>
            <person name="Zhong Y."/>
            <person name="Chen Y."/>
            <person name="Zheng D."/>
            <person name="Pang J."/>
            <person name="Liu Y."/>
            <person name="Luo S."/>
            <person name="Meng S."/>
            <person name="Qian L."/>
            <person name="Wei D."/>
            <person name="Dai S."/>
            <person name="Zhou R."/>
        </authorList>
    </citation>
    <scope>NUCLEOTIDE SEQUENCE [LARGE SCALE GENOMIC DNA]</scope>
    <source>
        <strain evidence="1">BV-YZ2020</strain>
    </source>
</reference>
<comment type="caution">
    <text evidence="1">The sequence shown here is derived from an EMBL/GenBank/DDBJ whole genome shotgun (WGS) entry which is preliminary data.</text>
</comment>
<organism evidence="1 2">
    <name type="scientific">Bauhinia variegata</name>
    <name type="common">Purple orchid tree</name>
    <name type="synonym">Phanera variegata</name>
    <dbReference type="NCBI Taxonomy" id="167791"/>
    <lineage>
        <taxon>Eukaryota</taxon>
        <taxon>Viridiplantae</taxon>
        <taxon>Streptophyta</taxon>
        <taxon>Embryophyta</taxon>
        <taxon>Tracheophyta</taxon>
        <taxon>Spermatophyta</taxon>
        <taxon>Magnoliopsida</taxon>
        <taxon>eudicotyledons</taxon>
        <taxon>Gunneridae</taxon>
        <taxon>Pentapetalae</taxon>
        <taxon>rosids</taxon>
        <taxon>fabids</taxon>
        <taxon>Fabales</taxon>
        <taxon>Fabaceae</taxon>
        <taxon>Cercidoideae</taxon>
        <taxon>Cercideae</taxon>
        <taxon>Bauhiniinae</taxon>
        <taxon>Bauhinia</taxon>
    </lineage>
</organism>
<proteinExistence type="predicted"/>
<name>A0ACB9NAD6_BAUVA</name>
<sequence length="502" mass="56360">MFGGDENEGNTRRVVGTYDYMAPEYAIDGLFSIKSDVFSFGILLLEIISGKKNKGLSYTNHGLTLIGHAWRLWNEDVPLKFLDPCLKDSCIVSEREWDFNPMGPKGTILGYGYPSGYYSILLRKFTAFSTEWNTKGQCAIHLACKSGHVEVVKEFLQQEWPVATSLLNKKGENILHAAANNGKENVVKFLLRSFKIDKSIINGKDNDGNTPLHLASKHFYPEVLFSLTQDKRTILNIQNNEGLTALDMFLVHSEVPRTVQEKLSHWILSTSGGDQTEEGRRVLRGHQETPIVDWIKDRVNTVALVAMLIATMTFAAGLLVPVPASVSSSGETDEHKTQCAAVSINRTMLQVYTICNAVATYSSAAASFILSWTQADNYHLVRQVYKFALHLVSMAILAMTVAFMTAVRLNLSNASCLANVITIIGIIFLSFIFVVFCLLAFPVRYHSSFAPLHYFSKIALKIWVTVYGRYSKFIDQDHYSEKLKYKSKQKDLSRRDAVDDPY</sequence>
<evidence type="ECO:0000313" key="2">
    <source>
        <dbReference type="Proteomes" id="UP000828941"/>
    </source>
</evidence>
<accession>A0ACB9NAD6</accession>
<dbReference type="Proteomes" id="UP000828941">
    <property type="component" value="Chromosome 7"/>
</dbReference>
<evidence type="ECO:0000313" key="1">
    <source>
        <dbReference type="EMBL" id="KAI4332973.1"/>
    </source>
</evidence>
<keyword evidence="2" id="KW-1185">Reference proteome</keyword>
<gene>
    <name evidence="1" type="ORF">L6164_017836</name>
</gene>